<reference evidence="4" key="2">
    <citation type="submission" date="2021-09" db="EMBL/GenBank/DDBJ databases">
        <authorList>
            <person name="Jia N."/>
            <person name="Wang J."/>
            <person name="Shi W."/>
            <person name="Du L."/>
            <person name="Sun Y."/>
            <person name="Zhan W."/>
            <person name="Jiang J."/>
            <person name="Wang Q."/>
            <person name="Zhang B."/>
            <person name="Ji P."/>
            <person name="Sakyi L.B."/>
            <person name="Cui X."/>
            <person name="Yuan T."/>
            <person name="Jiang B."/>
            <person name="Yang W."/>
            <person name="Lam T.T.-Y."/>
            <person name="Chang Q."/>
            <person name="Ding S."/>
            <person name="Wang X."/>
            <person name="Zhu J."/>
            <person name="Ruan X."/>
            <person name="Zhao L."/>
            <person name="Wei J."/>
            <person name="Que T."/>
            <person name="Du C."/>
            <person name="Cheng J."/>
            <person name="Dai P."/>
            <person name="Han X."/>
            <person name="Huang E."/>
            <person name="Gao Y."/>
            <person name="Liu J."/>
            <person name="Shao H."/>
            <person name="Ye R."/>
            <person name="Li L."/>
            <person name="Wei W."/>
            <person name="Wang X."/>
            <person name="Wang C."/>
            <person name="Huo Q."/>
            <person name="Li W."/>
            <person name="Guo W."/>
            <person name="Chen H."/>
            <person name="Chen S."/>
            <person name="Zhou L."/>
            <person name="Zhou L."/>
            <person name="Ni X."/>
            <person name="Tian J."/>
            <person name="Zhou Y."/>
            <person name="Sheng Y."/>
            <person name="Liu T."/>
            <person name="Pan Y."/>
            <person name="Xia L."/>
            <person name="Li J."/>
            <person name="Zhao F."/>
            <person name="Cao W."/>
        </authorList>
    </citation>
    <scope>NUCLEOTIDE SEQUENCE</scope>
    <source>
        <strain evidence="4">Rmic-2018</strain>
        <tissue evidence="4">Larvae</tissue>
    </source>
</reference>
<dbReference type="PROSITE" id="PS00028">
    <property type="entry name" value="ZINC_FINGER_C2H2_1"/>
    <property type="match status" value="1"/>
</dbReference>
<feature type="region of interest" description="Disordered" evidence="2">
    <location>
        <begin position="1"/>
        <end position="26"/>
    </location>
</feature>
<feature type="compositionally biased region" description="Polar residues" evidence="2">
    <location>
        <begin position="160"/>
        <end position="174"/>
    </location>
</feature>
<keyword evidence="5" id="KW-1185">Reference proteome</keyword>
<evidence type="ECO:0000256" key="1">
    <source>
        <dbReference type="PROSITE-ProRule" id="PRU00042"/>
    </source>
</evidence>
<feature type="compositionally biased region" description="Basic residues" evidence="2">
    <location>
        <begin position="113"/>
        <end position="122"/>
    </location>
</feature>
<dbReference type="EMBL" id="JABSTU010000004">
    <property type="protein sequence ID" value="KAH8033333.1"/>
    <property type="molecule type" value="Genomic_DNA"/>
</dbReference>
<evidence type="ECO:0000259" key="3">
    <source>
        <dbReference type="PROSITE" id="PS50157"/>
    </source>
</evidence>
<dbReference type="GO" id="GO:0008270">
    <property type="term" value="F:zinc ion binding"/>
    <property type="evidence" value="ECO:0007669"/>
    <property type="project" value="UniProtKB-KW"/>
</dbReference>
<dbReference type="PROSITE" id="PS50157">
    <property type="entry name" value="ZINC_FINGER_C2H2_2"/>
    <property type="match status" value="1"/>
</dbReference>
<accession>A0A9J6EGT6</accession>
<feature type="region of interest" description="Disordered" evidence="2">
    <location>
        <begin position="106"/>
        <end position="242"/>
    </location>
</feature>
<feature type="domain" description="C2H2-type" evidence="3">
    <location>
        <begin position="116"/>
        <end position="143"/>
    </location>
</feature>
<sequence length="242" mass="26035">MASGGPTLDSSEDDCDPPWQERQPVRNGSTLVVNFPVPPAIECCELGCGATYNPATWTSRRQSLERHLEAEHKTRITSTSYICSLCGDVLGQRPMAHVNKCLASVPTTAPPQRFRHQCKKCPRSFPSRKGLHNHPQWHLREEAKQTRQNVAAGAPPRQPPTSATGSTSPHQQASPGHAATPGTPSVVAPSPLQSGAGSSPGEMDQQQQATASSAQAPPHDPFHRRSCLPPAKRRRGFGGRPS</sequence>
<keyword evidence="1" id="KW-0863">Zinc-finger</keyword>
<feature type="compositionally biased region" description="Low complexity" evidence="2">
    <location>
        <begin position="205"/>
        <end position="216"/>
    </location>
</feature>
<dbReference type="Proteomes" id="UP000821866">
    <property type="component" value="Chromosome 2"/>
</dbReference>
<keyword evidence="1" id="KW-0479">Metal-binding</keyword>
<dbReference type="AlphaFoldDB" id="A0A9J6EGT6"/>
<comment type="caution">
    <text evidence="4">The sequence shown here is derived from an EMBL/GenBank/DDBJ whole genome shotgun (WGS) entry which is preliminary data.</text>
</comment>
<reference evidence="4" key="1">
    <citation type="journal article" date="2020" name="Cell">
        <title>Large-Scale Comparative Analyses of Tick Genomes Elucidate Their Genetic Diversity and Vector Capacities.</title>
        <authorList>
            <consortium name="Tick Genome and Microbiome Consortium (TIGMIC)"/>
            <person name="Jia N."/>
            <person name="Wang J."/>
            <person name="Shi W."/>
            <person name="Du L."/>
            <person name="Sun Y."/>
            <person name="Zhan W."/>
            <person name="Jiang J.F."/>
            <person name="Wang Q."/>
            <person name="Zhang B."/>
            <person name="Ji P."/>
            <person name="Bell-Sakyi L."/>
            <person name="Cui X.M."/>
            <person name="Yuan T.T."/>
            <person name="Jiang B.G."/>
            <person name="Yang W.F."/>
            <person name="Lam T.T."/>
            <person name="Chang Q.C."/>
            <person name="Ding S.J."/>
            <person name="Wang X.J."/>
            <person name="Zhu J.G."/>
            <person name="Ruan X.D."/>
            <person name="Zhao L."/>
            <person name="Wei J.T."/>
            <person name="Ye R.Z."/>
            <person name="Que T.C."/>
            <person name="Du C.H."/>
            <person name="Zhou Y.H."/>
            <person name="Cheng J.X."/>
            <person name="Dai P.F."/>
            <person name="Guo W.B."/>
            <person name="Han X.H."/>
            <person name="Huang E.J."/>
            <person name="Li L.F."/>
            <person name="Wei W."/>
            <person name="Gao Y.C."/>
            <person name="Liu J.Z."/>
            <person name="Shao H.Z."/>
            <person name="Wang X."/>
            <person name="Wang C.C."/>
            <person name="Yang T.C."/>
            <person name="Huo Q.B."/>
            <person name="Li W."/>
            <person name="Chen H.Y."/>
            <person name="Chen S.E."/>
            <person name="Zhou L.G."/>
            <person name="Ni X.B."/>
            <person name="Tian J.H."/>
            <person name="Sheng Y."/>
            <person name="Liu T."/>
            <person name="Pan Y.S."/>
            <person name="Xia L.Y."/>
            <person name="Li J."/>
            <person name="Zhao F."/>
            <person name="Cao W.C."/>
        </authorList>
    </citation>
    <scope>NUCLEOTIDE SEQUENCE</scope>
    <source>
        <strain evidence="4">Rmic-2018</strain>
    </source>
</reference>
<gene>
    <name evidence="4" type="ORF">HPB51_010373</name>
</gene>
<evidence type="ECO:0000313" key="5">
    <source>
        <dbReference type="Proteomes" id="UP000821866"/>
    </source>
</evidence>
<dbReference type="InterPro" id="IPR013087">
    <property type="entry name" value="Znf_C2H2_type"/>
</dbReference>
<keyword evidence="1" id="KW-0862">Zinc</keyword>
<name>A0A9J6EGT6_RHIMP</name>
<protein>
    <recommendedName>
        <fullName evidence="3">C2H2-type domain-containing protein</fullName>
    </recommendedName>
</protein>
<organism evidence="4 5">
    <name type="scientific">Rhipicephalus microplus</name>
    <name type="common">Cattle tick</name>
    <name type="synonym">Boophilus microplus</name>
    <dbReference type="NCBI Taxonomy" id="6941"/>
    <lineage>
        <taxon>Eukaryota</taxon>
        <taxon>Metazoa</taxon>
        <taxon>Ecdysozoa</taxon>
        <taxon>Arthropoda</taxon>
        <taxon>Chelicerata</taxon>
        <taxon>Arachnida</taxon>
        <taxon>Acari</taxon>
        <taxon>Parasitiformes</taxon>
        <taxon>Ixodida</taxon>
        <taxon>Ixodoidea</taxon>
        <taxon>Ixodidae</taxon>
        <taxon>Rhipicephalinae</taxon>
        <taxon>Rhipicephalus</taxon>
        <taxon>Boophilus</taxon>
    </lineage>
</organism>
<evidence type="ECO:0000256" key="2">
    <source>
        <dbReference type="SAM" id="MobiDB-lite"/>
    </source>
</evidence>
<evidence type="ECO:0000313" key="4">
    <source>
        <dbReference type="EMBL" id="KAH8033333.1"/>
    </source>
</evidence>
<feature type="compositionally biased region" description="Basic residues" evidence="2">
    <location>
        <begin position="222"/>
        <end position="242"/>
    </location>
</feature>
<dbReference type="VEuPathDB" id="VectorBase:LOC119168660"/>
<proteinExistence type="predicted"/>